<gene>
    <name evidence="2" type="primary">mgsA</name>
    <name evidence="4" type="ORF">NWE73_16950</name>
</gene>
<name>A0ABT6DSF8_9BACT</name>
<dbReference type="PROSITE" id="PS01335">
    <property type="entry name" value="METHYLGLYOXAL_SYNTH"/>
    <property type="match status" value="1"/>
</dbReference>
<dbReference type="NCBIfam" id="TIGR00160">
    <property type="entry name" value="MGSA"/>
    <property type="match status" value="1"/>
</dbReference>
<dbReference type="PANTHER" id="PTHR30492:SF0">
    <property type="entry name" value="METHYLGLYOXAL SYNTHASE"/>
    <property type="match status" value="1"/>
</dbReference>
<dbReference type="InterPro" id="IPR011607">
    <property type="entry name" value="MGS-like_dom"/>
</dbReference>
<comment type="caution">
    <text evidence="2">Lacks conserved residue(s) required for the propagation of feature annotation.</text>
</comment>
<dbReference type="HAMAP" id="MF_00549">
    <property type="entry name" value="Methylglyoxal_synth"/>
    <property type="match status" value="1"/>
</dbReference>
<dbReference type="SUPFAM" id="SSF52335">
    <property type="entry name" value="Methylglyoxal synthase-like"/>
    <property type="match status" value="1"/>
</dbReference>
<feature type="binding site" evidence="2">
    <location>
        <position position="27"/>
    </location>
    <ligand>
        <name>substrate</name>
    </ligand>
</feature>
<keyword evidence="2 4" id="KW-0456">Lyase</keyword>
<feature type="binding site" evidence="2">
    <location>
        <position position="23"/>
    </location>
    <ligand>
        <name>substrate</name>
    </ligand>
</feature>
<feature type="binding site" evidence="2">
    <location>
        <position position="101"/>
    </location>
    <ligand>
        <name>substrate</name>
    </ligand>
</feature>
<feature type="binding site" evidence="2">
    <location>
        <begin position="68"/>
        <end position="69"/>
    </location>
    <ligand>
        <name>substrate</name>
    </ligand>
</feature>
<dbReference type="GO" id="GO:0008929">
    <property type="term" value="F:methylglyoxal synthase activity"/>
    <property type="evidence" value="ECO:0007669"/>
    <property type="project" value="UniProtKB-EC"/>
</dbReference>
<dbReference type="InterPro" id="IPR004363">
    <property type="entry name" value="Methylgl_synth"/>
</dbReference>
<sequence>MLSVRSKGAAMKKARKTLALIAHDGKKAEMIAFIKDNLEFFKGFDLVATATTGKHVQMTGLKVKRYLSGPIGGDAQIAALVATGKCQAVIFMRDPLGMHPHDPDISSLLRICDVHDVPLATNPSTAQLIVKGLAKNLLQKL</sequence>
<evidence type="ECO:0000313" key="4">
    <source>
        <dbReference type="EMBL" id="MDG0818073.1"/>
    </source>
</evidence>
<dbReference type="NCBIfam" id="NF003559">
    <property type="entry name" value="PRK05234.1"/>
    <property type="match status" value="1"/>
</dbReference>
<accession>A0ABT6DSF8</accession>
<organism evidence="4 5">
    <name type="scientific">Bdellovibrio svalbardensis</name>
    <dbReference type="NCBI Taxonomy" id="2972972"/>
    <lineage>
        <taxon>Bacteria</taxon>
        <taxon>Pseudomonadati</taxon>
        <taxon>Bdellovibrionota</taxon>
        <taxon>Bdellovibrionia</taxon>
        <taxon>Bdellovibrionales</taxon>
        <taxon>Pseudobdellovibrionaceae</taxon>
        <taxon>Bdellovibrio</taxon>
    </lineage>
</organism>
<dbReference type="RefSeq" id="WP_277579548.1">
    <property type="nucleotide sequence ID" value="NZ_JANRMI010000006.1"/>
</dbReference>
<dbReference type="PROSITE" id="PS51855">
    <property type="entry name" value="MGS"/>
    <property type="match status" value="1"/>
</dbReference>
<reference evidence="4" key="1">
    <citation type="submission" date="2022-08" db="EMBL/GenBank/DDBJ databases">
        <title>Novel Bdellovibrio Species Isolated from Svalbard: Designation Bdellovibrio svalbardensis.</title>
        <authorList>
            <person name="Mitchell R.J."/>
            <person name="Choi S.Y."/>
        </authorList>
    </citation>
    <scope>NUCLEOTIDE SEQUENCE</scope>
    <source>
        <strain evidence="4">PAP01</strain>
    </source>
</reference>
<keyword evidence="5" id="KW-1185">Reference proteome</keyword>
<comment type="function">
    <text evidence="2">Catalyzes the formation of methylglyoxal from dihydroxyacetone phosphate.</text>
</comment>
<dbReference type="CDD" id="cd01422">
    <property type="entry name" value="MGS"/>
    <property type="match status" value="1"/>
</dbReference>
<evidence type="ECO:0000259" key="3">
    <source>
        <dbReference type="PROSITE" id="PS51855"/>
    </source>
</evidence>
<evidence type="ECO:0000256" key="2">
    <source>
        <dbReference type="HAMAP-Rule" id="MF_00549"/>
    </source>
</evidence>
<comment type="similarity">
    <text evidence="1 2">Belongs to the methylglyoxal synthase family.</text>
</comment>
<proteinExistence type="inferred from homology"/>
<dbReference type="InterPro" id="IPR036914">
    <property type="entry name" value="MGS-like_dom_sf"/>
</dbReference>
<dbReference type="PIRSF" id="PIRSF006614">
    <property type="entry name" value="Methylglyox_syn"/>
    <property type="match status" value="1"/>
</dbReference>
<dbReference type="InterPro" id="IPR018148">
    <property type="entry name" value="Methylglyoxal_synth_AS"/>
</dbReference>
<feature type="active site" description="Proton donor/acceptor" evidence="2">
    <location>
        <position position="74"/>
    </location>
</feature>
<dbReference type="Proteomes" id="UP001152321">
    <property type="component" value="Unassembled WGS sequence"/>
</dbReference>
<evidence type="ECO:0000256" key="1">
    <source>
        <dbReference type="ARBA" id="ARBA00006287"/>
    </source>
</evidence>
<dbReference type="EC" id="4.2.3.3" evidence="2"/>
<dbReference type="PANTHER" id="PTHR30492">
    <property type="entry name" value="METHYLGLYOXAL SYNTHASE"/>
    <property type="match status" value="1"/>
</dbReference>
<dbReference type="EMBL" id="JANRMI010000006">
    <property type="protein sequence ID" value="MDG0818073.1"/>
    <property type="molecule type" value="Genomic_DNA"/>
</dbReference>
<protein>
    <recommendedName>
        <fullName evidence="2">Methylglyoxal synthase</fullName>
        <shortName evidence="2">MGS</shortName>
        <ecNumber evidence="2">4.2.3.3</ecNumber>
    </recommendedName>
</protein>
<dbReference type="SMART" id="SM00851">
    <property type="entry name" value="MGS"/>
    <property type="match status" value="1"/>
</dbReference>
<comment type="caution">
    <text evidence="4">The sequence shown here is derived from an EMBL/GenBank/DDBJ whole genome shotgun (WGS) entry which is preliminary data.</text>
</comment>
<comment type="catalytic activity">
    <reaction evidence="2">
        <text>dihydroxyacetone phosphate = methylglyoxal + phosphate</text>
        <dbReference type="Rhea" id="RHEA:17937"/>
        <dbReference type="ChEBI" id="CHEBI:17158"/>
        <dbReference type="ChEBI" id="CHEBI:43474"/>
        <dbReference type="ChEBI" id="CHEBI:57642"/>
        <dbReference type="EC" id="4.2.3.3"/>
    </reaction>
</comment>
<dbReference type="Gene3D" id="3.40.50.1380">
    <property type="entry name" value="Methylglyoxal synthase-like domain"/>
    <property type="match status" value="1"/>
</dbReference>
<evidence type="ECO:0000313" key="5">
    <source>
        <dbReference type="Proteomes" id="UP001152321"/>
    </source>
</evidence>
<feature type="domain" description="MGS-like" evidence="3">
    <location>
        <begin position="9"/>
        <end position="141"/>
    </location>
</feature>
<dbReference type="Pfam" id="PF02142">
    <property type="entry name" value="MGS"/>
    <property type="match status" value="1"/>
</dbReference>